<evidence type="ECO:0000259" key="7">
    <source>
        <dbReference type="PROSITE" id="PS50112"/>
    </source>
</evidence>
<keyword evidence="4" id="KW-1133">Transmembrane helix</keyword>
<dbReference type="SUPFAM" id="SSF55785">
    <property type="entry name" value="PYP-like sensor domain (PAS domain)"/>
    <property type="match status" value="1"/>
</dbReference>
<evidence type="ECO:0000256" key="1">
    <source>
        <dbReference type="ARBA" id="ARBA00004370"/>
    </source>
</evidence>
<comment type="caution">
    <text evidence="10">The sequence shown here is derived from an EMBL/GenBank/DDBJ whole genome shotgun (WGS) entry which is preliminary data.</text>
</comment>
<dbReference type="NCBIfam" id="TIGR00229">
    <property type="entry name" value="sensory_box"/>
    <property type="match status" value="1"/>
</dbReference>
<keyword evidence="5" id="KW-0472">Membrane</keyword>
<reference evidence="10 11" key="1">
    <citation type="submission" date="2021-02" db="EMBL/GenBank/DDBJ databases">
        <authorList>
            <person name="Lee D.-H."/>
        </authorList>
    </citation>
    <scope>NUCLEOTIDE SEQUENCE [LARGE SCALE GENOMIC DNA]</scope>
    <source>
        <strain evidence="10 11">UL073</strain>
    </source>
</reference>
<dbReference type="PROSITE" id="PS50887">
    <property type="entry name" value="GGDEF"/>
    <property type="match status" value="1"/>
</dbReference>
<dbReference type="RefSeq" id="WP_205350423.1">
    <property type="nucleotide sequence ID" value="NZ_JAFEUP010000007.1"/>
</dbReference>
<evidence type="ECO:0000256" key="6">
    <source>
        <dbReference type="ARBA" id="ARBA00034247"/>
    </source>
</evidence>
<keyword evidence="3" id="KW-0812">Transmembrane</keyword>
<evidence type="ECO:0000256" key="3">
    <source>
        <dbReference type="ARBA" id="ARBA00022692"/>
    </source>
</evidence>
<accession>A0ABS2IML0</accession>
<dbReference type="NCBIfam" id="TIGR00254">
    <property type="entry name" value="GGDEF"/>
    <property type="match status" value="1"/>
</dbReference>
<evidence type="ECO:0000256" key="4">
    <source>
        <dbReference type="ARBA" id="ARBA00022989"/>
    </source>
</evidence>
<dbReference type="InterPro" id="IPR029787">
    <property type="entry name" value="Nucleotide_cyclase"/>
</dbReference>
<feature type="domain" description="GGDEF" evidence="9">
    <location>
        <begin position="476"/>
        <end position="612"/>
    </location>
</feature>
<dbReference type="Pfam" id="PF13188">
    <property type="entry name" value="PAS_8"/>
    <property type="match status" value="1"/>
</dbReference>
<organism evidence="10 11">
    <name type="scientific">Zestomonas insulae</name>
    <dbReference type="NCBI Taxonomy" id="2809017"/>
    <lineage>
        <taxon>Bacteria</taxon>
        <taxon>Pseudomonadati</taxon>
        <taxon>Pseudomonadota</taxon>
        <taxon>Gammaproteobacteria</taxon>
        <taxon>Pseudomonadales</taxon>
        <taxon>Pseudomonadaceae</taxon>
        <taxon>Zestomonas</taxon>
    </lineage>
</organism>
<dbReference type="EC" id="2.7.7.65" evidence="2"/>
<dbReference type="CDD" id="cd01949">
    <property type="entry name" value="GGDEF"/>
    <property type="match status" value="1"/>
</dbReference>
<dbReference type="PANTHER" id="PTHR45138:SF9">
    <property type="entry name" value="DIGUANYLATE CYCLASE DGCM-RELATED"/>
    <property type="match status" value="1"/>
</dbReference>
<evidence type="ECO:0000256" key="2">
    <source>
        <dbReference type="ARBA" id="ARBA00012528"/>
    </source>
</evidence>
<dbReference type="InterPro" id="IPR000014">
    <property type="entry name" value="PAS"/>
</dbReference>
<dbReference type="SMART" id="SM01079">
    <property type="entry name" value="CHASE"/>
    <property type="match status" value="1"/>
</dbReference>
<dbReference type="InterPro" id="IPR050469">
    <property type="entry name" value="Diguanylate_Cyclase"/>
</dbReference>
<dbReference type="Gene3D" id="3.30.450.350">
    <property type="entry name" value="CHASE domain"/>
    <property type="match status" value="1"/>
</dbReference>
<sequence>MSSARPTWLARLVLVLLLLALSGTSVAIWLLLERNQAQRVQERVDTQAQALAQQLEGRLSEQLQDLRVLAALWNQRGRLPREEWDLYVRFCLDGFGAYQSIQWVGADLHMRWLLPVQGNEAALGFQLNPEHPNYPLAMDAKASGQPRFSDSFALLQGGRGLILYTPLYLRDASGQQQFDGFLQGVFRVERLLDELLDDLGNRHFNLRLLEHDTPVYRRETDAWQPRLQQQVPLQLLGNPHFTLQLSPTEELLQQLDSPLPSLVLGSGLAISLLLVAACALALDNARRAAALQLGNQRLNQEIQQREVVEQILRDSRERLQLVVDMTDASPDGLFIIDPASREVLHMNRATYASLGYSAEQFAALLKDDPERVLPGFHAWLQHLRAAQQDDDPSALVQREMRRSDGSRQAAEINAQLVQVNDHDYLIGISRDNSERLQLEAKLQRLSKQDGLTGLYNRRYFDRQLLSEWRRLSRTAQPMALLMLDIDHFKAYNDALGHLAGDDALRRVAKVLQGCMQREGDAACRYGGEEFALILTDTDLEGAEHVAARVLQLVAELGLEHPGSPLGRLSLSIGLTATTPSAEQKPKLLIERSDQALYRAKHEGRNRACTWQAGRAG</sequence>
<dbReference type="SUPFAM" id="SSF55073">
    <property type="entry name" value="Nucleotide cyclase"/>
    <property type="match status" value="1"/>
</dbReference>
<feature type="domain" description="CHASE" evidence="8">
    <location>
        <begin position="110"/>
        <end position="199"/>
    </location>
</feature>
<keyword evidence="11" id="KW-1185">Reference proteome</keyword>
<dbReference type="Proteomes" id="UP000717995">
    <property type="component" value="Unassembled WGS sequence"/>
</dbReference>
<protein>
    <recommendedName>
        <fullName evidence="2">diguanylate cyclase</fullName>
        <ecNumber evidence="2">2.7.7.65</ecNumber>
    </recommendedName>
</protein>
<comment type="subcellular location">
    <subcellularLocation>
        <location evidence="1">Membrane</location>
    </subcellularLocation>
</comment>
<evidence type="ECO:0000256" key="5">
    <source>
        <dbReference type="ARBA" id="ARBA00023136"/>
    </source>
</evidence>
<dbReference type="InterPro" id="IPR006189">
    <property type="entry name" value="CHASE_dom"/>
</dbReference>
<dbReference type="Pfam" id="PF00990">
    <property type="entry name" value="GGDEF"/>
    <property type="match status" value="1"/>
</dbReference>
<feature type="domain" description="PAS" evidence="7">
    <location>
        <begin position="315"/>
        <end position="361"/>
    </location>
</feature>
<proteinExistence type="predicted"/>
<evidence type="ECO:0000259" key="8">
    <source>
        <dbReference type="PROSITE" id="PS50839"/>
    </source>
</evidence>
<dbReference type="InterPro" id="IPR000160">
    <property type="entry name" value="GGDEF_dom"/>
</dbReference>
<dbReference type="Gene3D" id="3.30.70.270">
    <property type="match status" value="1"/>
</dbReference>
<dbReference type="SMART" id="SM00267">
    <property type="entry name" value="GGDEF"/>
    <property type="match status" value="1"/>
</dbReference>
<comment type="catalytic activity">
    <reaction evidence="6">
        <text>2 GTP = 3',3'-c-di-GMP + 2 diphosphate</text>
        <dbReference type="Rhea" id="RHEA:24898"/>
        <dbReference type="ChEBI" id="CHEBI:33019"/>
        <dbReference type="ChEBI" id="CHEBI:37565"/>
        <dbReference type="ChEBI" id="CHEBI:58805"/>
        <dbReference type="EC" id="2.7.7.65"/>
    </reaction>
</comment>
<dbReference type="PROSITE" id="PS50839">
    <property type="entry name" value="CHASE"/>
    <property type="match status" value="1"/>
</dbReference>
<dbReference type="Gene3D" id="3.30.450.20">
    <property type="entry name" value="PAS domain"/>
    <property type="match status" value="1"/>
</dbReference>
<dbReference type="PROSITE" id="PS50112">
    <property type="entry name" value="PAS"/>
    <property type="match status" value="1"/>
</dbReference>
<name>A0ABS2IML0_9GAMM</name>
<dbReference type="PANTHER" id="PTHR45138">
    <property type="entry name" value="REGULATORY COMPONENTS OF SENSORY TRANSDUCTION SYSTEM"/>
    <property type="match status" value="1"/>
</dbReference>
<dbReference type="Pfam" id="PF03924">
    <property type="entry name" value="CHASE"/>
    <property type="match status" value="1"/>
</dbReference>
<evidence type="ECO:0000313" key="10">
    <source>
        <dbReference type="EMBL" id="MBM7063232.1"/>
    </source>
</evidence>
<gene>
    <name evidence="10" type="ORF">JQX08_21150</name>
</gene>
<dbReference type="InterPro" id="IPR035965">
    <property type="entry name" value="PAS-like_dom_sf"/>
</dbReference>
<evidence type="ECO:0000313" key="11">
    <source>
        <dbReference type="Proteomes" id="UP000717995"/>
    </source>
</evidence>
<dbReference type="InterPro" id="IPR042240">
    <property type="entry name" value="CHASE_sf"/>
</dbReference>
<dbReference type="EMBL" id="JAFEUP010000007">
    <property type="protein sequence ID" value="MBM7063232.1"/>
    <property type="molecule type" value="Genomic_DNA"/>
</dbReference>
<evidence type="ECO:0000259" key="9">
    <source>
        <dbReference type="PROSITE" id="PS50887"/>
    </source>
</evidence>
<dbReference type="InterPro" id="IPR043128">
    <property type="entry name" value="Rev_trsase/Diguanyl_cyclase"/>
</dbReference>